<sequence>MTILALSKERRARVWLDSSPPDIFTSASPTYFHRRIETPNMRVANHRIATVELFIPLGGRFLYGLLGCEINGVKASALDIAVQTSSKRERKFTESLAGNLDTVWSGIPDEYATAVLDGANAGISKFGAPTGETINFCFAAHGETGSTVSIFERLGMATVALLMLPEQRAVGIGETLEQILSR</sequence>
<dbReference type="RefSeq" id="WP_378997022.1">
    <property type="nucleotide sequence ID" value="NZ_JBHSMT010000013.1"/>
</dbReference>
<evidence type="ECO:0008006" key="3">
    <source>
        <dbReference type="Google" id="ProtNLM"/>
    </source>
</evidence>
<evidence type="ECO:0000313" key="2">
    <source>
        <dbReference type="Proteomes" id="UP001596045"/>
    </source>
</evidence>
<proteinExistence type="predicted"/>
<name>A0ABW0M7G8_9BURK</name>
<comment type="caution">
    <text evidence="1">The sequence shown here is derived from an EMBL/GenBank/DDBJ whole genome shotgun (WGS) entry which is preliminary data.</text>
</comment>
<keyword evidence="2" id="KW-1185">Reference proteome</keyword>
<dbReference type="EMBL" id="JBHSMT010000013">
    <property type="protein sequence ID" value="MFC5473990.1"/>
    <property type="molecule type" value="Genomic_DNA"/>
</dbReference>
<reference evidence="2" key="1">
    <citation type="journal article" date="2019" name="Int. J. Syst. Evol. Microbiol.">
        <title>The Global Catalogue of Microorganisms (GCM) 10K type strain sequencing project: providing services to taxonomists for standard genome sequencing and annotation.</title>
        <authorList>
            <consortium name="The Broad Institute Genomics Platform"/>
            <consortium name="The Broad Institute Genome Sequencing Center for Infectious Disease"/>
            <person name="Wu L."/>
            <person name="Ma J."/>
        </authorList>
    </citation>
    <scope>NUCLEOTIDE SEQUENCE [LARGE SCALE GENOMIC DNA]</scope>
    <source>
        <strain evidence="2">JCM 17066</strain>
    </source>
</reference>
<accession>A0ABW0M7G8</accession>
<organism evidence="1 2">
    <name type="scientific">Paraherbaspirillum soli</name>
    <dbReference type="NCBI Taxonomy" id="631222"/>
    <lineage>
        <taxon>Bacteria</taxon>
        <taxon>Pseudomonadati</taxon>
        <taxon>Pseudomonadota</taxon>
        <taxon>Betaproteobacteria</taxon>
        <taxon>Burkholderiales</taxon>
        <taxon>Oxalobacteraceae</taxon>
        <taxon>Paraherbaspirillum</taxon>
    </lineage>
</organism>
<gene>
    <name evidence="1" type="ORF">ACFPM8_08455</name>
</gene>
<evidence type="ECO:0000313" key="1">
    <source>
        <dbReference type="EMBL" id="MFC5473990.1"/>
    </source>
</evidence>
<dbReference type="Proteomes" id="UP001596045">
    <property type="component" value="Unassembled WGS sequence"/>
</dbReference>
<protein>
    <recommendedName>
        <fullName evidence="3">N-acetyltransferase domain-containing protein</fullName>
    </recommendedName>
</protein>